<dbReference type="PANTHER" id="PTHR46344:SF27">
    <property type="entry name" value="KELCH REPEAT SUPERFAMILY PROTEIN"/>
    <property type="match status" value="1"/>
</dbReference>
<keyword evidence="2" id="KW-0677">Repeat</keyword>
<dbReference type="EMBL" id="JAXIVS010000020">
    <property type="protein sequence ID" value="MDY7232406.1"/>
    <property type="molecule type" value="Genomic_DNA"/>
</dbReference>
<dbReference type="InterPro" id="IPR006652">
    <property type="entry name" value="Kelch_1"/>
</dbReference>
<name>A0ABU5HGB0_9BACT</name>
<dbReference type="Gene3D" id="2.120.10.80">
    <property type="entry name" value="Kelch-type beta propeller"/>
    <property type="match status" value="2"/>
</dbReference>
<dbReference type="SMART" id="SM00612">
    <property type="entry name" value="Kelch"/>
    <property type="match status" value="6"/>
</dbReference>
<dbReference type="Pfam" id="PF01344">
    <property type="entry name" value="Kelch_1"/>
    <property type="match status" value="2"/>
</dbReference>
<dbReference type="InterPro" id="IPR011043">
    <property type="entry name" value="Gal_Oxase/kelch_b-propeller"/>
</dbReference>
<keyword evidence="5" id="KW-1185">Reference proteome</keyword>
<dbReference type="Proteomes" id="UP001291309">
    <property type="component" value="Unassembled WGS sequence"/>
</dbReference>
<evidence type="ECO:0000256" key="1">
    <source>
        <dbReference type="ARBA" id="ARBA00022441"/>
    </source>
</evidence>
<comment type="caution">
    <text evidence="4">The sequence shown here is derived from an EMBL/GenBank/DDBJ whole genome shotgun (WGS) entry which is preliminary data.</text>
</comment>
<dbReference type="PANTHER" id="PTHR46344">
    <property type="entry name" value="OS02G0202900 PROTEIN"/>
    <property type="match status" value="1"/>
</dbReference>
<dbReference type="Gene3D" id="2.130.10.80">
    <property type="entry name" value="Galactose oxidase/kelch, beta-propeller"/>
    <property type="match status" value="2"/>
</dbReference>
<feature type="region of interest" description="Disordered" evidence="3">
    <location>
        <begin position="25"/>
        <end position="49"/>
    </location>
</feature>
<evidence type="ECO:0000313" key="5">
    <source>
        <dbReference type="Proteomes" id="UP001291309"/>
    </source>
</evidence>
<organism evidence="4 5">
    <name type="scientific">Hyalangium rubrum</name>
    <dbReference type="NCBI Taxonomy" id="3103134"/>
    <lineage>
        <taxon>Bacteria</taxon>
        <taxon>Pseudomonadati</taxon>
        <taxon>Myxococcota</taxon>
        <taxon>Myxococcia</taxon>
        <taxon>Myxococcales</taxon>
        <taxon>Cystobacterineae</taxon>
        <taxon>Archangiaceae</taxon>
        <taxon>Hyalangium</taxon>
    </lineage>
</organism>
<sequence length="377" mass="38851">MNAGARCWILVAGVLGALWGCGESSSAQGGRPSEPEVPERAASWTVSSNPRLPTTHLTSVLLPSGKVLVAGGDTAELYDPERDSWTATGRLLEPRREYTMSLLPSGKVLVAGGVSVASNAVLASAELYEPSTGTWSATGSMTHPRHWHAAAALPSGQVLVAGGDDGTGMMGQPGELVLAERYDPATGTWTPVASMTDRRAKHTATALPSGQVLVVAGWVQGYGKGNGVIASAELYDPALDTWTRIPAGGRFNHTATLLPSGKVLVVGGMGFTNPVTQVELFDAALNTWADVASLPAAQLFPVTSVLPNGKVLVAGEWAVVGSHAQVYDPATDTWAQTADLNRPRAVASSGATLLPNGKVLVVGGAADAELYDPGTSP</sequence>
<evidence type="ECO:0000313" key="4">
    <source>
        <dbReference type="EMBL" id="MDY7232406.1"/>
    </source>
</evidence>
<dbReference type="InterPro" id="IPR015915">
    <property type="entry name" value="Kelch-typ_b-propeller"/>
</dbReference>
<dbReference type="InterPro" id="IPR037293">
    <property type="entry name" value="Gal_Oxidase_central_sf"/>
</dbReference>
<evidence type="ECO:0000256" key="3">
    <source>
        <dbReference type="SAM" id="MobiDB-lite"/>
    </source>
</evidence>
<dbReference type="RefSeq" id="WP_321551121.1">
    <property type="nucleotide sequence ID" value="NZ_JAXIVS010000020.1"/>
</dbReference>
<proteinExistence type="predicted"/>
<evidence type="ECO:0000256" key="2">
    <source>
        <dbReference type="ARBA" id="ARBA00022737"/>
    </source>
</evidence>
<protein>
    <submittedName>
        <fullName evidence="4">Kelch repeat-containing protein</fullName>
    </submittedName>
</protein>
<keyword evidence="1" id="KW-0880">Kelch repeat</keyword>
<reference evidence="4 5" key="1">
    <citation type="submission" date="2023-12" db="EMBL/GenBank/DDBJ databases">
        <title>the genome sequence of Hyalangium sp. s54d21.</title>
        <authorList>
            <person name="Zhang X."/>
        </authorList>
    </citation>
    <scope>NUCLEOTIDE SEQUENCE [LARGE SCALE GENOMIC DNA]</scope>
    <source>
        <strain evidence="5">s54d21</strain>
    </source>
</reference>
<accession>A0ABU5HGB0</accession>
<dbReference type="SUPFAM" id="SSF50965">
    <property type="entry name" value="Galactose oxidase, central domain"/>
    <property type="match status" value="2"/>
</dbReference>
<gene>
    <name evidence="4" type="ORF">SYV04_38820</name>
</gene>